<gene>
    <name evidence="1" type="ORF">O0I10_002927</name>
</gene>
<reference evidence="1 2" key="1">
    <citation type="submission" date="2023-03" db="EMBL/GenBank/DDBJ databases">
        <title>Genome sequence of Lichtheimia ornata CBS 291.66.</title>
        <authorList>
            <person name="Mohabir J.T."/>
            <person name="Shea T.P."/>
            <person name="Kurbessoian T."/>
            <person name="Berby B."/>
            <person name="Fontaine J."/>
            <person name="Livny J."/>
            <person name="Gnirke A."/>
            <person name="Stajich J.E."/>
            <person name="Cuomo C.A."/>
        </authorList>
    </citation>
    <scope>NUCLEOTIDE SEQUENCE [LARGE SCALE GENOMIC DNA]</scope>
    <source>
        <strain evidence="1">CBS 291.66</strain>
    </source>
</reference>
<comment type="caution">
    <text evidence="1">The sequence shown here is derived from an EMBL/GenBank/DDBJ whole genome shotgun (WGS) entry which is preliminary data.</text>
</comment>
<evidence type="ECO:0000313" key="1">
    <source>
        <dbReference type="EMBL" id="KAJ8661179.1"/>
    </source>
</evidence>
<proteinExistence type="predicted"/>
<accession>A0AAD7V826</accession>
<dbReference type="AlphaFoldDB" id="A0AAD7V826"/>
<dbReference type="EMBL" id="JARTCD010000009">
    <property type="protein sequence ID" value="KAJ8661179.1"/>
    <property type="molecule type" value="Genomic_DNA"/>
</dbReference>
<dbReference type="RefSeq" id="XP_058346092.1">
    <property type="nucleotide sequence ID" value="XM_058483003.1"/>
</dbReference>
<dbReference type="Proteomes" id="UP001234581">
    <property type="component" value="Unassembled WGS sequence"/>
</dbReference>
<dbReference type="GeneID" id="83210340"/>
<organism evidence="1 2">
    <name type="scientific">Lichtheimia ornata</name>
    <dbReference type="NCBI Taxonomy" id="688661"/>
    <lineage>
        <taxon>Eukaryota</taxon>
        <taxon>Fungi</taxon>
        <taxon>Fungi incertae sedis</taxon>
        <taxon>Mucoromycota</taxon>
        <taxon>Mucoromycotina</taxon>
        <taxon>Mucoromycetes</taxon>
        <taxon>Mucorales</taxon>
        <taxon>Lichtheimiaceae</taxon>
        <taxon>Lichtheimia</taxon>
    </lineage>
</organism>
<evidence type="ECO:0000313" key="2">
    <source>
        <dbReference type="Proteomes" id="UP001234581"/>
    </source>
</evidence>
<keyword evidence="2" id="KW-1185">Reference proteome</keyword>
<name>A0AAD7V826_9FUNG</name>
<protein>
    <submittedName>
        <fullName evidence="1">Uncharacterized protein</fullName>
    </submittedName>
</protein>
<sequence length="93" mass="10583">MPTFFWQPRSKHIEPAVCHEGEKSPPQTFLTPIGTTTTPIVFPTYVVTTQKYLNDPMRITSTPDVLGHFHDPMSLHYKGRRAPFSYDFTNTGA</sequence>